<reference evidence="1" key="1">
    <citation type="submission" date="2014-11" db="EMBL/GenBank/DDBJ databases">
        <authorList>
            <person name="Amaro Gonzalez C."/>
        </authorList>
    </citation>
    <scope>NUCLEOTIDE SEQUENCE</scope>
</reference>
<reference evidence="1" key="2">
    <citation type="journal article" date="2015" name="Fish Shellfish Immunol.">
        <title>Early steps in the European eel (Anguilla anguilla)-Vibrio vulnificus interaction in the gills: Role of the RtxA13 toxin.</title>
        <authorList>
            <person name="Callol A."/>
            <person name="Pajuelo D."/>
            <person name="Ebbesson L."/>
            <person name="Teles M."/>
            <person name="MacKenzie S."/>
            <person name="Amaro C."/>
        </authorList>
    </citation>
    <scope>NUCLEOTIDE SEQUENCE</scope>
</reference>
<evidence type="ECO:0000313" key="1">
    <source>
        <dbReference type="EMBL" id="JAH61110.1"/>
    </source>
</evidence>
<sequence>MFEIRSKILHKNHISSHLYFGQENQGCHKRTG</sequence>
<organism evidence="1">
    <name type="scientific">Anguilla anguilla</name>
    <name type="common">European freshwater eel</name>
    <name type="synonym">Muraena anguilla</name>
    <dbReference type="NCBI Taxonomy" id="7936"/>
    <lineage>
        <taxon>Eukaryota</taxon>
        <taxon>Metazoa</taxon>
        <taxon>Chordata</taxon>
        <taxon>Craniata</taxon>
        <taxon>Vertebrata</taxon>
        <taxon>Euteleostomi</taxon>
        <taxon>Actinopterygii</taxon>
        <taxon>Neopterygii</taxon>
        <taxon>Teleostei</taxon>
        <taxon>Anguilliformes</taxon>
        <taxon>Anguillidae</taxon>
        <taxon>Anguilla</taxon>
    </lineage>
</organism>
<protein>
    <submittedName>
        <fullName evidence="1">Uncharacterized protein</fullName>
    </submittedName>
</protein>
<proteinExistence type="predicted"/>
<dbReference type="EMBL" id="GBXM01047467">
    <property type="protein sequence ID" value="JAH61110.1"/>
    <property type="molecule type" value="Transcribed_RNA"/>
</dbReference>
<accession>A0A0E9U7G3</accession>
<name>A0A0E9U7G3_ANGAN</name>
<dbReference type="AlphaFoldDB" id="A0A0E9U7G3"/>